<dbReference type="GO" id="GO:0016020">
    <property type="term" value="C:membrane"/>
    <property type="evidence" value="ECO:0007669"/>
    <property type="project" value="UniProtKB-SubCell"/>
</dbReference>
<keyword evidence="5" id="KW-0472">Membrane</keyword>
<keyword evidence="6" id="KW-1015">Disulfide bond</keyword>
<dbReference type="PANTHER" id="PTHR15036:SF89">
    <property type="entry name" value="NEUREXIN 1, ISOFORM F"/>
    <property type="match status" value="1"/>
</dbReference>
<keyword evidence="2 7" id="KW-0245">EGF-like domain</keyword>
<name>E2CAF2_HARSA</name>
<feature type="region of interest" description="Disordered" evidence="8">
    <location>
        <begin position="332"/>
        <end position="362"/>
    </location>
</feature>
<reference evidence="11 12" key="1">
    <citation type="journal article" date="2010" name="Science">
        <title>Genomic comparison of the ants Camponotus floridanus and Harpegnathos saltator.</title>
        <authorList>
            <person name="Bonasio R."/>
            <person name="Zhang G."/>
            <person name="Ye C."/>
            <person name="Mutti N.S."/>
            <person name="Fang X."/>
            <person name="Qin N."/>
            <person name="Donahue G."/>
            <person name="Yang P."/>
            <person name="Li Q."/>
            <person name="Li C."/>
            <person name="Zhang P."/>
            <person name="Huang Z."/>
            <person name="Berger S.L."/>
            <person name="Reinberg D."/>
            <person name="Wang J."/>
            <person name="Liebig J."/>
        </authorList>
    </citation>
    <scope>NUCLEOTIDE SEQUENCE [LARGE SCALE GENOMIC DNA]</scope>
    <source>
        <strain evidence="11 12">R22 G/1</strain>
    </source>
</reference>
<dbReference type="STRING" id="610380.E2CAF2"/>
<keyword evidence="3" id="KW-0812">Transmembrane</keyword>
<dbReference type="OrthoDB" id="6275838at2759"/>
<feature type="domain" description="EGF-like" evidence="10">
    <location>
        <begin position="108"/>
        <end position="145"/>
    </location>
</feature>
<evidence type="ECO:0000259" key="10">
    <source>
        <dbReference type="PROSITE" id="PS50026"/>
    </source>
</evidence>
<organism evidence="12">
    <name type="scientific">Harpegnathos saltator</name>
    <name type="common">Jerdon's jumping ant</name>
    <dbReference type="NCBI Taxonomy" id="610380"/>
    <lineage>
        <taxon>Eukaryota</taxon>
        <taxon>Metazoa</taxon>
        <taxon>Ecdysozoa</taxon>
        <taxon>Arthropoda</taxon>
        <taxon>Hexapoda</taxon>
        <taxon>Insecta</taxon>
        <taxon>Pterygota</taxon>
        <taxon>Neoptera</taxon>
        <taxon>Endopterygota</taxon>
        <taxon>Hymenoptera</taxon>
        <taxon>Apocrita</taxon>
        <taxon>Aculeata</taxon>
        <taxon>Formicoidea</taxon>
        <taxon>Formicidae</taxon>
        <taxon>Ponerinae</taxon>
        <taxon>Ponerini</taxon>
        <taxon>Harpegnathos</taxon>
    </lineage>
</organism>
<evidence type="ECO:0000256" key="6">
    <source>
        <dbReference type="ARBA" id="ARBA00023157"/>
    </source>
</evidence>
<evidence type="ECO:0000256" key="8">
    <source>
        <dbReference type="SAM" id="MobiDB-lite"/>
    </source>
</evidence>
<dbReference type="PROSITE" id="PS50026">
    <property type="entry name" value="EGF_3"/>
    <property type="match status" value="1"/>
</dbReference>
<dbReference type="SMART" id="SM00282">
    <property type="entry name" value="LamG"/>
    <property type="match status" value="1"/>
</dbReference>
<evidence type="ECO:0000256" key="7">
    <source>
        <dbReference type="PROSITE-ProRule" id="PRU00076"/>
    </source>
</evidence>
<evidence type="ECO:0000313" key="11">
    <source>
        <dbReference type="EMBL" id="EFN75063.1"/>
    </source>
</evidence>
<dbReference type="EMBL" id="GL453976">
    <property type="protein sequence ID" value="EFN75063.1"/>
    <property type="molecule type" value="Genomic_DNA"/>
</dbReference>
<comment type="caution">
    <text evidence="7">Lacks conserved residue(s) required for the propagation of feature annotation.</text>
</comment>
<feature type="domain" description="Laminin G" evidence="9">
    <location>
        <begin position="151"/>
        <end position="329"/>
    </location>
</feature>
<comment type="subcellular location">
    <subcellularLocation>
        <location evidence="1">Membrane</location>
    </subcellularLocation>
</comment>
<dbReference type="InterPro" id="IPR000742">
    <property type="entry name" value="EGF"/>
</dbReference>
<dbReference type="PANTHER" id="PTHR15036">
    <property type="entry name" value="PIKACHURIN-LIKE PROTEIN"/>
    <property type="match status" value="1"/>
</dbReference>
<evidence type="ECO:0000313" key="12">
    <source>
        <dbReference type="Proteomes" id="UP000008237"/>
    </source>
</evidence>
<feature type="domain" description="Laminin G" evidence="9">
    <location>
        <begin position="1"/>
        <end position="100"/>
    </location>
</feature>
<dbReference type="InterPro" id="IPR013320">
    <property type="entry name" value="ConA-like_dom_sf"/>
</dbReference>
<dbReference type="Proteomes" id="UP000008237">
    <property type="component" value="Unassembled WGS sequence"/>
</dbReference>
<dbReference type="Gene3D" id="2.10.25.10">
    <property type="entry name" value="Laminin"/>
    <property type="match status" value="1"/>
</dbReference>
<dbReference type="PROSITE" id="PS50025">
    <property type="entry name" value="LAM_G_DOMAIN"/>
    <property type="match status" value="2"/>
</dbReference>
<dbReference type="FunFam" id="2.10.25.10:FF:000015">
    <property type="entry name" value="neurexin-1 isoform X1"/>
    <property type="match status" value="1"/>
</dbReference>
<evidence type="ECO:0000256" key="5">
    <source>
        <dbReference type="ARBA" id="ARBA00023136"/>
    </source>
</evidence>
<evidence type="ECO:0000259" key="9">
    <source>
        <dbReference type="PROSITE" id="PS50025"/>
    </source>
</evidence>
<accession>E2CAF2</accession>
<gene>
    <name evidence="11" type="ORF">EAI_07427</name>
</gene>
<dbReference type="SUPFAM" id="SSF49899">
    <property type="entry name" value="Concanavalin A-like lectins/glucanases"/>
    <property type="match status" value="1"/>
</dbReference>
<evidence type="ECO:0000256" key="2">
    <source>
        <dbReference type="ARBA" id="ARBA00022536"/>
    </source>
</evidence>
<dbReference type="CDD" id="cd00054">
    <property type="entry name" value="EGF_CA"/>
    <property type="match status" value="1"/>
</dbReference>
<dbReference type="InterPro" id="IPR050372">
    <property type="entry name" value="Neurexin-related_CASP"/>
</dbReference>
<evidence type="ECO:0000256" key="3">
    <source>
        <dbReference type="ARBA" id="ARBA00022692"/>
    </source>
</evidence>
<proteinExistence type="predicted"/>
<dbReference type="AlphaFoldDB" id="E2CAF2"/>
<protein>
    <submittedName>
        <fullName evidence="11">Neurexin-2-alpha</fullName>
    </submittedName>
</protein>
<sequence>MVESKLSYVKSLLHPIEAKSPSCDTELYVHSIRSSNSTRVLEGNKEYSGGVEKTQYGQLPKPVVSRHGFEGCLASLDLSGESTDLNTDAVVPSSQVISGCDVYTNLHPGKKCTHDLCANHGTCVQQWNSYTCDCDMTSFTGPTCNDEAIAYEFGAGRGIITYTFPPDRRPEMKRDTVALGFVTGANDAVLLRIESASSNDYLEIEIVEGNIFAVYNMGTIDHPIGEVGVKVNDNQYHVVRFTRTGPNSTLQVDDYNLQSNHPTGESYASQKYRVTNAQASDLHIRGRKQRVKELDRVYELVDEKSLFVWPRNIGDRADRPDYVRINITCPKHNDDREQQSQWNGSENRNKLMVSTNVEIQHH</sequence>
<feature type="compositionally biased region" description="Polar residues" evidence="8">
    <location>
        <begin position="339"/>
        <end position="362"/>
    </location>
</feature>
<keyword evidence="4" id="KW-1133">Transmembrane helix</keyword>
<evidence type="ECO:0000256" key="1">
    <source>
        <dbReference type="ARBA" id="ARBA00004370"/>
    </source>
</evidence>
<dbReference type="InterPro" id="IPR001791">
    <property type="entry name" value="Laminin_G"/>
</dbReference>
<evidence type="ECO:0000256" key="4">
    <source>
        <dbReference type="ARBA" id="ARBA00022989"/>
    </source>
</evidence>
<keyword evidence="12" id="KW-1185">Reference proteome</keyword>
<dbReference type="CDD" id="cd00110">
    <property type="entry name" value="LamG"/>
    <property type="match status" value="1"/>
</dbReference>
<dbReference type="Pfam" id="PF02210">
    <property type="entry name" value="Laminin_G_2"/>
    <property type="match status" value="1"/>
</dbReference>
<dbReference type="Gene3D" id="2.60.120.200">
    <property type="match status" value="2"/>
</dbReference>
<dbReference type="InParanoid" id="E2CAF2"/>